<dbReference type="RefSeq" id="WP_047213879.1">
    <property type="nucleotide sequence ID" value="NZ_CP011568.3"/>
</dbReference>
<dbReference type="EMBL" id="CP011568">
    <property type="protein sequence ID" value="AKJ68059.1"/>
    <property type="molecule type" value="Genomic_DNA"/>
</dbReference>
<accession>A0A0G3EPW6</accession>
<evidence type="ECO:0000256" key="1">
    <source>
        <dbReference type="ARBA" id="ARBA00008791"/>
    </source>
</evidence>
<organism evidence="3 4">
    <name type="scientific">Pandoraea thiooxydans</name>
    <dbReference type="NCBI Taxonomy" id="445709"/>
    <lineage>
        <taxon>Bacteria</taxon>
        <taxon>Pseudomonadati</taxon>
        <taxon>Pseudomonadota</taxon>
        <taxon>Betaproteobacteria</taxon>
        <taxon>Burkholderiales</taxon>
        <taxon>Burkholderiaceae</taxon>
        <taxon>Pandoraea</taxon>
    </lineage>
</organism>
<gene>
    <name evidence="3" type="ORF">ABW99_07380</name>
</gene>
<comment type="similarity">
    <text evidence="1">Belongs to the universal stress protein A family.</text>
</comment>
<sequence>MAAYNRILLCYDGSREGRKALRCGANLALDLKAETHVLAVVDIISNVAQSGGIMADVTCSAIETTTREILEEGVQWLTSRGVSATGHLAHGRPIEEIPRLAEKLNADLIVVGHQTRGTLARWWAGGSESAMLLDRVSCSLLVSVGADSEQS</sequence>
<proteinExistence type="inferred from homology"/>
<feature type="domain" description="UspA" evidence="2">
    <location>
        <begin position="4"/>
        <end position="142"/>
    </location>
</feature>
<dbReference type="InterPro" id="IPR006016">
    <property type="entry name" value="UspA"/>
</dbReference>
<dbReference type="Proteomes" id="UP000036700">
    <property type="component" value="Chromosome"/>
</dbReference>
<name>A0A0G3EPW6_9BURK</name>
<dbReference type="Gene3D" id="3.40.50.620">
    <property type="entry name" value="HUPs"/>
    <property type="match status" value="1"/>
</dbReference>
<dbReference type="OrthoDB" id="5512223at2"/>
<dbReference type="AlphaFoldDB" id="A0A0G3EPW6"/>
<dbReference type="STRING" id="445709.ABW99_07380"/>
<dbReference type="KEGG" id="ptx:ABW99_07380"/>
<evidence type="ECO:0000313" key="4">
    <source>
        <dbReference type="Proteomes" id="UP000036700"/>
    </source>
</evidence>
<dbReference type="PATRIC" id="fig|445709.3.peg.1576"/>
<dbReference type="SUPFAM" id="SSF52402">
    <property type="entry name" value="Adenine nucleotide alpha hydrolases-like"/>
    <property type="match status" value="1"/>
</dbReference>
<evidence type="ECO:0000313" key="3">
    <source>
        <dbReference type="EMBL" id="AKJ68059.1"/>
    </source>
</evidence>
<dbReference type="PANTHER" id="PTHR46268:SF15">
    <property type="entry name" value="UNIVERSAL STRESS PROTEIN HP_0031"/>
    <property type="match status" value="1"/>
</dbReference>
<reference evidence="4" key="1">
    <citation type="submission" date="2015-06" db="EMBL/GenBank/DDBJ databases">
        <authorList>
            <person name="Lim Y.L."/>
            <person name="Ee R."/>
            <person name="Yong D."/>
            <person name="How K.Y."/>
            <person name="Yin W.F."/>
            <person name="Chan K.G."/>
        </authorList>
    </citation>
    <scope>NUCLEOTIDE SEQUENCE [LARGE SCALE GENOMIC DNA]</scope>
    <source>
        <strain evidence="4">DSM 25325</strain>
    </source>
</reference>
<dbReference type="CDD" id="cd00293">
    <property type="entry name" value="USP-like"/>
    <property type="match status" value="1"/>
</dbReference>
<protein>
    <submittedName>
        <fullName evidence="3">Universal stress protein UspA</fullName>
    </submittedName>
</protein>
<dbReference type="Pfam" id="PF00582">
    <property type="entry name" value="Usp"/>
    <property type="match status" value="1"/>
</dbReference>
<dbReference type="InterPro" id="IPR014729">
    <property type="entry name" value="Rossmann-like_a/b/a_fold"/>
</dbReference>
<evidence type="ECO:0000259" key="2">
    <source>
        <dbReference type="Pfam" id="PF00582"/>
    </source>
</evidence>
<dbReference type="PANTHER" id="PTHR46268">
    <property type="entry name" value="STRESS RESPONSE PROTEIN NHAX"/>
    <property type="match status" value="1"/>
</dbReference>
<keyword evidence="4" id="KW-1185">Reference proteome</keyword>